<dbReference type="InParanoid" id="A0A0Q9WM95"/>
<gene>
    <name evidence="1" type="primary">Dvir\GJ27133</name>
    <name evidence="1" type="ORF">Dvir_GJ27133</name>
</gene>
<sequence length="216" mass="25227">MNSKNTMPRYSNKIMTQCWAFLVQSWLWLGVLHIFAQKVTIRNTGKCDYTKDLELYFVCRSSVTQELYYRWADKRAPQGVEYSVWQTPSNQPGPYVILVSFHASELAKVNIITVEPKRYKIKGKKLKETEFEYVQFTHSDMHCFNISLRYFNDLRATCTNKKYNPDEEAIKNGILHYARLKSKKHSASAKNTINLIVFLPALLIVPVHSKYVLMCI</sequence>
<keyword evidence="2" id="KW-1185">Reference proteome</keyword>
<reference evidence="1 2" key="1">
    <citation type="journal article" date="2007" name="Nature">
        <title>Evolution of genes and genomes on the Drosophila phylogeny.</title>
        <authorList>
            <consortium name="Drosophila 12 Genomes Consortium"/>
            <person name="Clark A.G."/>
            <person name="Eisen M.B."/>
            <person name="Smith D.R."/>
            <person name="Bergman C.M."/>
            <person name="Oliver B."/>
            <person name="Markow T.A."/>
            <person name="Kaufman T.C."/>
            <person name="Kellis M."/>
            <person name="Gelbart W."/>
            <person name="Iyer V.N."/>
            <person name="Pollard D.A."/>
            <person name="Sackton T.B."/>
            <person name="Larracuente A.M."/>
            <person name="Singh N.D."/>
            <person name="Abad J.P."/>
            <person name="Abt D.N."/>
            <person name="Adryan B."/>
            <person name="Aguade M."/>
            <person name="Akashi H."/>
            <person name="Anderson W.W."/>
            <person name="Aquadro C.F."/>
            <person name="Ardell D.H."/>
            <person name="Arguello R."/>
            <person name="Artieri C.G."/>
            <person name="Barbash D.A."/>
            <person name="Barker D."/>
            <person name="Barsanti P."/>
            <person name="Batterham P."/>
            <person name="Batzoglou S."/>
            <person name="Begun D."/>
            <person name="Bhutkar A."/>
            <person name="Blanco E."/>
            <person name="Bosak S.A."/>
            <person name="Bradley R.K."/>
            <person name="Brand A.D."/>
            <person name="Brent M.R."/>
            <person name="Brooks A.N."/>
            <person name="Brown R.H."/>
            <person name="Butlin R.K."/>
            <person name="Caggese C."/>
            <person name="Calvi B.R."/>
            <person name="Bernardo de Carvalho A."/>
            <person name="Caspi A."/>
            <person name="Castrezana S."/>
            <person name="Celniker S.E."/>
            <person name="Chang J.L."/>
            <person name="Chapple C."/>
            <person name="Chatterji S."/>
            <person name="Chinwalla A."/>
            <person name="Civetta A."/>
            <person name="Clifton S.W."/>
            <person name="Comeron J.M."/>
            <person name="Costello J.C."/>
            <person name="Coyne J.A."/>
            <person name="Daub J."/>
            <person name="David R.G."/>
            <person name="Delcher A.L."/>
            <person name="Delehaunty K."/>
            <person name="Do C.B."/>
            <person name="Ebling H."/>
            <person name="Edwards K."/>
            <person name="Eickbush T."/>
            <person name="Evans J.D."/>
            <person name="Filipski A."/>
            <person name="Findeiss S."/>
            <person name="Freyhult E."/>
            <person name="Fulton L."/>
            <person name="Fulton R."/>
            <person name="Garcia A.C."/>
            <person name="Gardiner A."/>
            <person name="Garfield D.A."/>
            <person name="Garvin B.E."/>
            <person name="Gibson G."/>
            <person name="Gilbert D."/>
            <person name="Gnerre S."/>
            <person name="Godfrey J."/>
            <person name="Good R."/>
            <person name="Gotea V."/>
            <person name="Gravely B."/>
            <person name="Greenberg A.J."/>
            <person name="Griffiths-Jones S."/>
            <person name="Gross S."/>
            <person name="Guigo R."/>
            <person name="Gustafson E.A."/>
            <person name="Haerty W."/>
            <person name="Hahn M.W."/>
            <person name="Halligan D.L."/>
            <person name="Halpern A.L."/>
            <person name="Halter G.M."/>
            <person name="Han M.V."/>
            <person name="Heger A."/>
            <person name="Hillier L."/>
            <person name="Hinrichs A.S."/>
            <person name="Holmes I."/>
            <person name="Hoskins R.A."/>
            <person name="Hubisz M.J."/>
            <person name="Hultmark D."/>
            <person name="Huntley M.A."/>
            <person name="Jaffe D.B."/>
            <person name="Jagadeeshan S."/>
            <person name="Jeck W.R."/>
            <person name="Johnson J."/>
            <person name="Jones C.D."/>
            <person name="Jordan W.C."/>
            <person name="Karpen G.H."/>
            <person name="Kataoka E."/>
            <person name="Keightley P.D."/>
            <person name="Kheradpour P."/>
            <person name="Kirkness E.F."/>
            <person name="Koerich L.B."/>
            <person name="Kristiansen K."/>
            <person name="Kudrna D."/>
            <person name="Kulathinal R.J."/>
            <person name="Kumar S."/>
            <person name="Kwok R."/>
            <person name="Lander E."/>
            <person name="Langley C.H."/>
            <person name="Lapoint R."/>
            <person name="Lazzaro B.P."/>
            <person name="Lee S.J."/>
            <person name="Levesque L."/>
            <person name="Li R."/>
            <person name="Lin C.F."/>
            <person name="Lin M.F."/>
            <person name="Lindblad-Toh K."/>
            <person name="Llopart A."/>
            <person name="Long M."/>
            <person name="Low L."/>
            <person name="Lozovsky E."/>
            <person name="Lu J."/>
            <person name="Luo M."/>
            <person name="Machado C.A."/>
            <person name="Makalowski W."/>
            <person name="Marzo M."/>
            <person name="Matsuda M."/>
            <person name="Matzkin L."/>
            <person name="McAllister B."/>
            <person name="McBride C.S."/>
            <person name="McKernan B."/>
            <person name="McKernan K."/>
            <person name="Mendez-Lago M."/>
            <person name="Minx P."/>
            <person name="Mollenhauer M.U."/>
            <person name="Montooth K."/>
            <person name="Mount S.M."/>
            <person name="Mu X."/>
            <person name="Myers E."/>
            <person name="Negre B."/>
            <person name="Newfeld S."/>
            <person name="Nielsen R."/>
            <person name="Noor M.A."/>
            <person name="O'Grady P."/>
            <person name="Pachter L."/>
            <person name="Papaceit M."/>
            <person name="Parisi M.J."/>
            <person name="Parisi M."/>
            <person name="Parts L."/>
            <person name="Pedersen J.S."/>
            <person name="Pesole G."/>
            <person name="Phillippy A.M."/>
            <person name="Ponting C.P."/>
            <person name="Pop M."/>
            <person name="Porcelli D."/>
            <person name="Powell J.R."/>
            <person name="Prohaska S."/>
            <person name="Pruitt K."/>
            <person name="Puig M."/>
            <person name="Quesneville H."/>
            <person name="Ram K.R."/>
            <person name="Rand D."/>
            <person name="Rasmussen M.D."/>
            <person name="Reed L.K."/>
            <person name="Reenan R."/>
            <person name="Reily A."/>
            <person name="Remington K.A."/>
            <person name="Rieger T.T."/>
            <person name="Ritchie M.G."/>
            <person name="Robin C."/>
            <person name="Rogers Y.H."/>
            <person name="Rohde C."/>
            <person name="Rozas J."/>
            <person name="Rubenfield M.J."/>
            <person name="Ruiz A."/>
            <person name="Russo S."/>
            <person name="Salzberg S.L."/>
            <person name="Sanchez-Gracia A."/>
            <person name="Saranga D.J."/>
            <person name="Sato H."/>
            <person name="Schaeffer S.W."/>
            <person name="Schatz M.C."/>
            <person name="Schlenke T."/>
            <person name="Schwartz R."/>
            <person name="Segarra C."/>
            <person name="Singh R.S."/>
            <person name="Sirot L."/>
            <person name="Sirota M."/>
            <person name="Sisneros N.B."/>
            <person name="Smith C.D."/>
            <person name="Smith T.F."/>
            <person name="Spieth J."/>
            <person name="Stage D.E."/>
            <person name="Stark A."/>
            <person name="Stephan W."/>
            <person name="Strausberg R.L."/>
            <person name="Strempel S."/>
            <person name="Sturgill D."/>
            <person name="Sutton G."/>
            <person name="Sutton G.G."/>
            <person name="Tao W."/>
            <person name="Teichmann S."/>
            <person name="Tobari Y.N."/>
            <person name="Tomimura Y."/>
            <person name="Tsolas J.M."/>
            <person name="Valente V.L."/>
            <person name="Venter E."/>
            <person name="Venter J.C."/>
            <person name="Vicario S."/>
            <person name="Vieira F.G."/>
            <person name="Vilella A.J."/>
            <person name="Villasante A."/>
            <person name="Walenz B."/>
            <person name="Wang J."/>
            <person name="Wasserman M."/>
            <person name="Watts T."/>
            <person name="Wilson D."/>
            <person name="Wilson R.K."/>
            <person name="Wing R.A."/>
            <person name="Wolfner M.F."/>
            <person name="Wong A."/>
            <person name="Wong G.K."/>
            <person name="Wu C.I."/>
            <person name="Wu G."/>
            <person name="Yamamoto D."/>
            <person name="Yang H.P."/>
            <person name="Yang S.P."/>
            <person name="Yorke J.A."/>
            <person name="Yoshida K."/>
            <person name="Zdobnov E."/>
            <person name="Zhang P."/>
            <person name="Zhang Y."/>
            <person name="Zimin A.V."/>
            <person name="Baldwin J."/>
            <person name="Abdouelleil A."/>
            <person name="Abdulkadir J."/>
            <person name="Abebe A."/>
            <person name="Abera B."/>
            <person name="Abreu J."/>
            <person name="Acer S.C."/>
            <person name="Aftuck L."/>
            <person name="Alexander A."/>
            <person name="An P."/>
            <person name="Anderson E."/>
            <person name="Anderson S."/>
            <person name="Arachi H."/>
            <person name="Azer M."/>
            <person name="Bachantsang P."/>
            <person name="Barry A."/>
            <person name="Bayul T."/>
            <person name="Berlin A."/>
            <person name="Bessette D."/>
            <person name="Bloom T."/>
            <person name="Blye J."/>
            <person name="Boguslavskiy L."/>
            <person name="Bonnet C."/>
            <person name="Boukhgalter B."/>
            <person name="Bourzgui I."/>
            <person name="Brown A."/>
            <person name="Cahill P."/>
            <person name="Channer S."/>
            <person name="Cheshatsang Y."/>
            <person name="Chuda L."/>
            <person name="Citroen M."/>
            <person name="Collymore A."/>
            <person name="Cooke P."/>
            <person name="Costello M."/>
            <person name="D'Aco K."/>
            <person name="Daza R."/>
            <person name="De Haan G."/>
            <person name="DeGray S."/>
            <person name="DeMaso C."/>
            <person name="Dhargay N."/>
            <person name="Dooley K."/>
            <person name="Dooley E."/>
            <person name="Doricent M."/>
            <person name="Dorje P."/>
            <person name="Dorjee K."/>
            <person name="Dupes A."/>
            <person name="Elong R."/>
            <person name="Falk J."/>
            <person name="Farina A."/>
            <person name="Faro S."/>
            <person name="Ferguson D."/>
            <person name="Fisher S."/>
            <person name="Foley C.D."/>
            <person name="Franke A."/>
            <person name="Friedrich D."/>
            <person name="Gadbois L."/>
            <person name="Gearin G."/>
            <person name="Gearin C.R."/>
            <person name="Giannoukos G."/>
            <person name="Goode T."/>
            <person name="Graham J."/>
            <person name="Grandbois E."/>
            <person name="Grewal S."/>
            <person name="Gyaltsen K."/>
            <person name="Hafez N."/>
            <person name="Hagos B."/>
            <person name="Hall J."/>
            <person name="Henson C."/>
            <person name="Hollinger A."/>
            <person name="Honan T."/>
            <person name="Huard M.D."/>
            <person name="Hughes L."/>
            <person name="Hurhula B."/>
            <person name="Husby M.E."/>
            <person name="Kamat A."/>
            <person name="Kanga B."/>
            <person name="Kashin S."/>
            <person name="Khazanovich D."/>
            <person name="Kisner P."/>
            <person name="Lance K."/>
            <person name="Lara M."/>
            <person name="Lee W."/>
            <person name="Lennon N."/>
            <person name="Letendre F."/>
            <person name="LeVine R."/>
            <person name="Lipovsky A."/>
            <person name="Liu X."/>
            <person name="Liu J."/>
            <person name="Liu S."/>
            <person name="Lokyitsang T."/>
            <person name="Lokyitsang Y."/>
            <person name="Lubonja R."/>
            <person name="Lui A."/>
            <person name="MacDonald P."/>
            <person name="Magnisalis V."/>
            <person name="Maru K."/>
            <person name="Matthews C."/>
            <person name="McCusker W."/>
            <person name="McDonough S."/>
            <person name="Mehta T."/>
            <person name="Meldrim J."/>
            <person name="Meneus L."/>
            <person name="Mihai O."/>
            <person name="Mihalev A."/>
            <person name="Mihova T."/>
            <person name="Mittelman R."/>
            <person name="Mlenga V."/>
            <person name="Montmayeur A."/>
            <person name="Mulrain L."/>
            <person name="Navidi A."/>
            <person name="Naylor J."/>
            <person name="Negash T."/>
            <person name="Nguyen T."/>
            <person name="Nguyen N."/>
            <person name="Nicol R."/>
            <person name="Norbu C."/>
            <person name="Norbu N."/>
            <person name="Novod N."/>
            <person name="O'Neill B."/>
            <person name="Osman S."/>
            <person name="Markiewicz E."/>
            <person name="Oyono O.L."/>
            <person name="Patti C."/>
            <person name="Phunkhang P."/>
            <person name="Pierre F."/>
            <person name="Priest M."/>
            <person name="Raghuraman S."/>
            <person name="Rege F."/>
            <person name="Reyes R."/>
            <person name="Rise C."/>
            <person name="Rogov P."/>
            <person name="Ross K."/>
            <person name="Ryan E."/>
            <person name="Settipalli S."/>
            <person name="Shea T."/>
            <person name="Sherpa N."/>
            <person name="Shi L."/>
            <person name="Shih D."/>
            <person name="Sparrow T."/>
            <person name="Spaulding J."/>
            <person name="Stalker J."/>
            <person name="Stange-Thomann N."/>
            <person name="Stavropoulos S."/>
            <person name="Stone C."/>
            <person name="Strader C."/>
            <person name="Tesfaye S."/>
            <person name="Thomson T."/>
            <person name="Thoulutsang Y."/>
            <person name="Thoulutsang D."/>
            <person name="Topham K."/>
            <person name="Topping I."/>
            <person name="Tsamla T."/>
            <person name="Vassiliev H."/>
            <person name="Vo A."/>
            <person name="Wangchuk T."/>
            <person name="Wangdi T."/>
            <person name="Weiand M."/>
            <person name="Wilkinson J."/>
            <person name="Wilson A."/>
            <person name="Yadav S."/>
            <person name="Young G."/>
            <person name="Yu Q."/>
            <person name="Zembek L."/>
            <person name="Zhong D."/>
            <person name="Zimmer A."/>
            <person name="Zwirko Z."/>
            <person name="Jaffe D.B."/>
            <person name="Alvarez P."/>
            <person name="Brockman W."/>
            <person name="Butler J."/>
            <person name="Chin C."/>
            <person name="Gnerre S."/>
            <person name="Grabherr M."/>
            <person name="Kleber M."/>
            <person name="Mauceli E."/>
            <person name="MacCallum I."/>
        </authorList>
    </citation>
    <scope>NUCLEOTIDE SEQUENCE [LARGE SCALE GENOMIC DNA]</scope>
    <source>
        <strain evidence="2">Tucson 15010-1051.87</strain>
    </source>
</reference>
<dbReference type="EMBL" id="CH940650">
    <property type="protein sequence ID" value="KRF83063.1"/>
    <property type="molecule type" value="Genomic_DNA"/>
</dbReference>
<proteinExistence type="predicted"/>
<protein>
    <submittedName>
        <fullName evidence="1">Uncharacterized protein</fullName>
    </submittedName>
</protein>
<accession>A0A0Q9WM95</accession>
<evidence type="ECO:0000313" key="1">
    <source>
        <dbReference type="EMBL" id="KRF83063.1"/>
    </source>
</evidence>
<name>A0A0Q9WM95_DROVI</name>
<dbReference type="AlphaFoldDB" id="A0A0Q9WM95"/>
<dbReference type="OrthoDB" id="7859473at2759"/>
<evidence type="ECO:0000313" key="2">
    <source>
        <dbReference type="Proteomes" id="UP000008792"/>
    </source>
</evidence>
<organism evidence="1 2">
    <name type="scientific">Drosophila virilis</name>
    <name type="common">Fruit fly</name>
    <dbReference type="NCBI Taxonomy" id="7244"/>
    <lineage>
        <taxon>Eukaryota</taxon>
        <taxon>Metazoa</taxon>
        <taxon>Ecdysozoa</taxon>
        <taxon>Arthropoda</taxon>
        <taxon>Hexapoda</taxon>
        <taxon>Insecta</taxon>
        <taxon>Pterygota</taxon>
        <taxon>Neoptera</taxon>
        <taxon>Endopterygota</taxon>
        <taxon>Diptera</taxon>
        <taxon>Brachycera</taxon>
        <taxon>Muscomorpha</taxon>
        <taxon>Ephydroidea</taxon>
        <taxon>Drosophilidae</taxon>
        <taxon>Drosophila</taxon>
    </lineage>
</organism>
<dbReference type="Proteomes" id="UP000008792">
    <property type="component" value="Unassembled WGS sequence"/>
</dbReference>